<reference evidence="1" key="1">
    <citation type="submission" date="2018-05" db="EMBL/GenBank/DDBJ databases">
        <authorList>
            <person name="Lanie J.A."/>
            <person name="Ng W.-L."/>
            <person name="Kazmierczak K.M."/>
            <person name="Andrzejewski T.M."/>
            <person name="Davidsen T.M."/>
            <person name="Wayne K.J."/>
            <person name="Tettelin H."/>
            <person name="Glass J.I."/>
            <person name="Rusch D."/>
            <person name="Podicherti R."/>
            <person name="Tsui H.-C.T."/>
            <person name="Winkler M.E."/>
        </authorList>
    </citation>
    <scope>NUCLEOTIDE SEQUENCE</scope>
</reference>
<dbReference type="EMBL" id="UINC01098579">
    <property type="protein sequence ID" value="SVC57208.1"/>
    <property type="molecule type" value="Genomic_DNA"/>
</dbReference>
<accession>A0A382N9I8</accession>
<sequence length="208" mass="23175">MWTYNALGEPPPISTDRILQTNSPDILQPGYSQIETGFYSYETDKENNVKSKHSFLNNTIYRIGFREKMELRVGLYGYNLEHVGSEDNSGVSDGELSTKILLLKESESNPKTTLNAGFTVPTGNDAFSSDRADPFFSFIPSFTNLLPDSISNDNSLGITWSDAKADFKYGTLWGYGISKSVTFYGEFFGSIPIDSGSNSHGFDWGFTW</sequence>
<feature type="non-terminal residue" evidence="1">
    <location>
        <position position="208"/>
    </location>
</feature>
<evidence type="ECO:0000313" key="1">
    <source>
        <dbReference type="EMBL" id="SVC57208.1"/>
    </source>
</evidence>
<dbReference type="AlphaFoldDB" id="A0A382N9I8"/>
<dbReference type="Pfam" id="PF13557">
    <property type="entry name" value="Phenol_MetA_deg"/>
    <property type="match status" value="1"/>
</dbReference>
<gene>
    <name evidence="1" type="ORF">METZ01_LOCUS310062</name>
</gene>
<dbReference type="InterPro" id="IPR025737">
    <property type="entry name" value="FApF"/>
</dbReference>
<proteinExistence type="predicted"/>
<name>A0A382N9I8_9ZZZZ</name>
<organism evidence="1">
    <name type="scientific">marine metagenome</name>
    <dbReference type="NCBI Taxonomy" id="408172"/>
    <lineage>
        <taxon>unclassified sequences</taxon>
        <taxon>metagenomes</taxon>
        <taxon>ecological metagenomes</taxon>
    </lineage>
</organism>
<protein>
    <submittedName>
        <fullName evidence="1">Uncharacterized protein</fullName>
    </submittedName>
</protein>